<evidence type="ECO:0000313" key="10">
    <source>
        <dbReference type="EMBL" id="OPJ58683.1"/>
    </source>
</evidence>
<dbReference type="RefSeq" id="WP_079426892.1">
    <property type="nucleotide sequence ID" value="NZ_MZGV01000053.1"/>
</dbReference>
<dbReference type="InterPro" id="IPR023408">
    <property type="entry name" value="MscS_beta-dom_sf"/>
</dbReference>
<evidence type="ECO:0000256" key="7">
    <source>
        <dbReference type="SAM" id="Phobius"/>
    </source>
</evidence>
<dbReference type="InterPro" id="IPR049278">
    <property type="entry name" value="MS_channel_C"/>
</dbReference>
<dbReference type="InterPro" id="IPR010920">
    <property type="entry name" value="LSM_dom_sf"/>
</dbReference>
<dbReference type="OrthoDB" id="9809206at2"/>
<dbReference type="InterPro" id="IPR006685">
    <property type="entry name" value="MscS_channel_2nd"/>
</dbReference>
<keyword evidence="5 7" id="KW-1133">Transmembrane helix</keyword>
<dbReference type="GO" id="GO:0008381">
    <property type="term" value="F:mechanosensitive monoatomic ion channel activity"/>
    <property type="evidence" value="ECO:0007669"/>
    <property type="project" value="InterPro"/>
</dbReference>
<evidence type="ECO:0000256" key="2">
    <source>
        <dbReference type="ARBA" id="ARBA00008017"/>
    </source>
</evidence>
<dbReference type="Proteomes" id="UP000190080">
    <property type="component" value="Unassembled WGS sequence"/>
</dbReference>
<dbReference type="PANTHER" id="PTHR30460">
    <property type="entry name" value="MODERATE CONDUCTANCE MECHANOSENSITIVE CHANNEL YBIO"/>
    <property type="match status" value="1"/>
</dbReference>
<keyword evidence="6 7" id="KW-0472">Membrane</keyword>
<comment type="subcellular location">
    <subcellularLocation>
        <location evidence="1">Cell membrane</location>
        <topology evidence="1">Multi-pass membrane protein</topology>
    </subcellularLocation>
</comment>
<dbReference type="SUPFAM" id="SSF82689">
    <property type="entry name" value="Mechanosensitive channel protein MscS (YggB), C-terminal domain"/>
    <property type="match status" value="1"/>
</dbReference>
<keyword evidence="4 7" id="KW-0812">Transmembrane</keyword>
<dbReference type="Gene3D" id="1.10.287.1260">
    <property type="match status" value="1"/>
</dbReference>
<protein>
    <submittedName>
        <fullName evidence="10">Putative MscS family protein YkuT</fullName>
    </submittedName>
</protein>
<dbReference type="SUPFAM" id="SSF50182">
    <property type="entry name" value="Sm-like ribonucleoproteins"/>
    <property type="match status" value="1"/>
</dbReference>
<keyword evidence="11" id="KW-1185">Reference proteome</keyword>
<feature type="domain" description="Mechanosensitive ion channel MscS" evidence="8">
    <location>
        <begin position="116"/>
        <end position="180"/>
    </location>
</feature>
<dbReference type="Pfam" id="PF21082">
    <property type="entry name" value="MS_channel_3rd"/>
    <property type="match status" value="1"/>
</dbReference>
<dbReference type="EMBL" id="MZGV01000053">
    <property type="protein sequence ID" value="OPJ58683.1"/>
    <property type="molecule type" value="Genomic_DNA"/>
</dbReference>
<dbReference type="AlphaFoldDB" id="A0A1V4IFF2"/>
<dbReference type="Gene3D" id="2.30.30.60">
    <property type="match status" value="1"/>
</dbReference>
<dbReference type="Gene3D" id="3.30.70.100">
    <property type="match status" value="1"/>
</dbReference>
<accession>A0A1V4IFF2</accession>
<dbReference type="InterPro" id="IPR045276">
    <property type="entry name" value="YbiO_bact"/>
</dbReference>
<evidence type="ECO:0000256" key="1">
    <source>
        <dbReference type="ARBA" id="ARBA00004651"/>
    </source>
</evidence>
<dbReference type="InterPro" id="IPR011014">
    <property type="entry name" value="MscS_channel_TM-2"/>
</dbReference>
<keyword evidence="3" id="KW-1003">Cell membrane</keyword>
<dbReference type="PANTHER" id="PTHR30460:SF0">
    <property type="entry name" value="MODERATE CONDUCTANCE MECHANOSENSITIVE CHANNEL YBIO"/>
    <property type="match status" value="1"/>
</dbReference>
<reference evidence="10 11" key="1">
    <citation type="submission" date="2017-03" db="EMBL/GenBank/DDBJ databases">
        <title>Genome sequence of Clostridium oryzae DSM 28571.</title>
        <authorList>
            <person name="Poehlein A."/>
            <person name="Daniel R."/>
        </authorList>
    </citation>
    <scope>NUCLEOTIDE SEQUENCE [LARGE SCALE GENOMIC DNA]</scope>
    <source>
        <strain evidence="10 11">DSM 28571</strain>
    </source>
</reference>
<feature type="domain" description="Mechanosensitive ion channel MscS C-terminal" evidence="9">
    <location>
        <begin position="187"/>
        <end position="270"/>
    </location>
</feature>
<evidence type="ECO:0000256" key="5">
    <source>
        <dbReference type="ARBA" id="ARBA00022989"/>
    </source>
</evidence>
<evidence type="ECO:0000313" key="11">
    <source>
        <dbReference type="Proteomes" id="UP000190080"/>
    </source>
</evidence>
<dbReference type="GO" id="GO:0005886">
    <property type="term" value="C:plasma membrane"/>
    <property type="evidence" value="ECO:0007669"/>
    <property type="project" value="UniProtKB-SubCell"/>
</dbReference>
<feature type="transmembrane region" description="Helical" evidence="7">
    <location>
        <begin position="99"/>
        <end position="117"/>
    </location>
</feature>
<proteinExistence type="inferred from homology"/>
<name>A0A1V4IFF2_9CLOT</name>
<evidence type="ECO:0000259" key="8">
    <source>
        <dbReference type="Pfam" id="PF00924"/>
    </source>
</evidence>
<sequence length="286" mass="31547">MKNNEVIKFITKNLTEDNINNVLINLLSIIAIIVCMYISIKVGTIIIKKVARTQNKLRISLDESRTKTLVALLTSILRYTVYFIGIGGIITILFGKIGLTFAGIGGVAVGFGAQSLIKDIVNGFFILLEQQYVVGDYITIGSKDGIVESLELRITKIRDFNGDLHIIPNGLITDVTNHSKGDMRVMVDVEIAYDEDTDSAIKVLEDAVEEFKKSNDDLVEGPDVVGIVSLSGRGVSIRVVGKAKAMTQWQCENELRTFLKKELDRNGIRFPQVTTNYSSVDKGEGK</sequence>
<evidence type="ECO:0000256" key="4">
    <source>
        <dbReference type="ARBA" id="ARBA00022692"/>
    </source>
</evidence>
<dbReference type="FunFam" id="2.30.30.60:FF:000001">
    <property type="entry name" value="MscS Mechanosensitive ion channel"/>
    <property type="match status" value="1"/>
</dbReference>
<evidence type="ECO:0000259" key="9">
    <source>
        <dbReference type="Pfam" id="PF21082"/>
    </source>
</evidence>
<evidence type="ECO:0000256" key="3">
    <source>
        <dbReference type="ARBA" id="ARBA00022475"/>
    </source>
</evidence>
<dbReference type="SUPFAM" id="SSF82861">
    <property type="entry name" value="Mechanosensitive channel protein MscS (YggB), transmembrane region"/>
    <property type="match status" value="1"/>
</dbReference>
<feature type="transmembrane region" description="Helical" evidence="7">
    <location>
        <begin position="68"/>
        <end position="93"/>
    </location>
</feature>
<evidence type="ECO:0000256" key="6">
    <source>
        <dbReference type="ARBA" id="ARBA00023136"/>
    </source>
</evidence>
<comment type="caution">
    <text evidence="10">The sequence shown here is derived from an EMBL/GenBank/DDBJ whole genome shotgun (WGS) entry which is preliminary data.</text>
</comment>
<dbReference type="STRING" id="1450648.CLORY_35170"/>
<gene>
    <name evidence="10" type="primary">ykuT</name>
    <name evidence="10" type="ORF">CLORY_35170</name>
</gene>
<comment type="similarity">
    <text evidence="2">Belongs to the MscS (TC 1.A.23) family.</text>
</comment>
<organism evidence="10 11">
    <name type="scientific">Clostridium oryzae</name>
    <dbReference type="NCBI Taxonomy" id="1450648"/>
    <lineage>
        <taxon>Bacteria</taxon>
        <taxon>Bacillati</taxon>
        <taxon>Bacillota</taxon>
        <taxon>Clostridia</taxon>
        <taxon>Eubacteriales</taxon>
        <taxon>Clostridiaceae</taxon>
        <taxon>Clostridium</taxon>
    </lineage>
</organism>
<dbReference type="Pfam" id="PF00924">
    <property type="entry name" value="MS_channel_2nd"/>
    <property type="match status" value="1"/>
</dbReference>
<dbReference type="InterPro" id="IPR011066">
    <property type="entry name" value="MscS_channel_C_sf"/>
</dbReference>
<feature type="transmembrane region" description="Helical" evidence="7">
    <location>
        <begin position="22"/>
        <end position="47"/>
    </location>
</feature>